<evidence type="ECO:0000313" key="7">
    <source>
        <dbReference type="EMBL" id="RXK35001.1"/>
    </source>
</evidence>
<keyword evidence="3 6" id="KW-0812">Transmembrane</keyword>
<feature type="transmembrane region" description="Helical" evidence="6">
    <location>
        <begin position="514"/>
        <end position="537"/>
    </location>
</feature>
<feature type="transmembrane region" description="Helical" evidence="6">
    <location>
        <begin position="145"/>
        <end position="164"/>
    </location>
</feature>
<dbReference type="GO" id="GO:0005886">
    <property type="term" value="C:plasma membrane"/>
    <property type="evidence" value="ECO:0007669"/>
    <property type="project" value="TreeGrafter"/>
</dbReference>
<feature type="transmembrane region" description="Helical" evidence="6">
    <location>
        <begin position="356"/>
        <end position="375"/>
    </location>
</feature>
<keyword evidence="4 6" id="KW-1133">Transmembrane helix</keyword>
<dbReference type="OrthoDB" id="2018619at2759"/>
<dbReference type="Proteomes" id="UP000289152">
    <property type="component" value="Unassembled WGS sequence"/>
</dbReference>
<dbReference type="InParanoid" id="A0A4Q1BFE9"/>
<dbReference type="EMBL" id="SDIL01000166">
    <property type="protein sequence ID" value="RXK35001.1"/>
    <property type="molecule type" value="Genomic_DNA"/>
</dbReference>
<dbReference type="Pfam" id="PF02133">
    <property type="entry name" value="Transp_cyt_pur"/>
    <property type="match status" value="1"/>
</dbReference>
<feature type="transmembrane region" description="Helical" evidence="6">
    <location>
        <begin position="395"/>
        <end position="415"/>
    </location>
</feature>
<dbReference type="InterPro" id="IPR001248">
    <property type="entry name" value="Pur-cyt_permease"/>
</dbReference>
<name>A0A4Q1BFE9_TREME</name>
<feature type="transmembrane region" description="Helical" evidence="6">
    <location>
        <begin position="475"/>
        <end position="494"/>
    </location>
</feature>
<sequence length="622" mass="68454">MTLRTRVVNAYKSTGFLQKPQSAIDAGADDFRPVSGLKPFIHMEPGSRTMWLNEDLAPTPPQMRTWSWLTFVSLWWGTNYTVGAWTQGSSLLSYGLSFGTTLGATIVGYILIAAVAVGCARVGSLYHIGYPVWARSTFGMHLSKFFVFLRMATAVIWFAVMNWYCAEMLDIGLLAVSPNGWGKIANKMPASSHSTTREMVCFFICFCLHLPFAFVHPSMIKIIFEIKAVLLPAVSFGFLGGLIHLAGGSVNFSALNGTIAKGSSAQSWAWMLGINACFGNMAPMLINQPDLGRYANKPGAAMWPQAISLWAGMIIVTMMGLTAGAVSYQVWGVHSWNIWTICSLILENDVSTSWRAGIFIFSIIQIYATIGQNLFANNIPAAVDLASLWPTRINIVRAQVFLMIFSWIVQPWSILTSGTNFIKFLNSYTFFCGAMIAILLADYFIVRRGNIHVPSLFDANGNHANHDGIYYNKPFGFNMIALVAWLCGIAIPLPGLVASYMDSYSSSMATFVKIYNSGFLISFGISGAVYLVGMYFFPPSIVPIGREGDYDHSFEGLGKTDGYLPGDELVLYGRQTKYEVYQPHSETMRITENTATSTGLDEEKKVAADAYAYSLPVHGNSQ</sequence>
<feature type="transmembrane region" description="Helical" evidence="6">
    <location>
        <begin position="427"/>
        <end position="446"/>
    </location>
</feature>
<keyword evidence="5 6" id="KW-0472">Membrane</keyword>
<protein>
    <recommendedName>
        <fullName evidence="9">Allantoin permease</fullName>
    </recommendedName>
</protein>
<dbReference type="AlphaFoldDB" id="A0A4Q1BFE9"/>
<dbReference type="PANTHER" id="PTHR30618">
    <property type="entry name" value="NCS1 FAMILY PURINE/PYRIMIDINE TRANSPORTER"/>
    <property type="match status" value="1"/>
</dbReference>
<organism evidence="7 8">
    <name type="scientific">Tremella mesenterica</name>
    <name type="common">Jelly fungus</name>
    <dbReference type="NCBI Taxonomy" id="5217"/>
    <lineage>
        <taxon>Eukaryota</taxon>
        <taxon>Fungi</taxon>
        <taxon>Dikarya</taxon>
        <taxon>Basidiomycota</taxon>
        <taxon>Agaricomycotina</taxon>
        <taxon>Tremellomycetes</taxon>
        <taxon>Tremellales</taxon>
        <taxon>Tremellaceae</taxon>
        <taxon>Tremella</taxon>
    </lineage>
</organism>
<comment type="similarity">
    <text evidence="2">Belongs to the purine-cytosine permease (2.A.39) family.</text>
</comment>
<dbReference type="GO" id="GO:0015205">
    <property type="term" value="F:nucleobase transmembrane transporter activity"/>
    <property type="evidence" value="ECO:0007669"/>
    <property type="project" value="TreeGrafter"/>
</dbReference>
<evidence type="ECO:0000256" key="6">
    <source>
        <dbReference type="SAM" id="Phobius"/>
    </source>
</evidence>
<evidence type="ECO:0000256" key="4">
    <source>
        <dbReference type="ARBA" id="ARBA00022989"/>
    </source>
</evidence>
<evidence type="ECO:0000256" key="1">
    <source>
        <dbReference type="ARBA" id="ARBA00004141"/>
    </source>
</evidence>
<feature type="transmembrane region" description="Helical" evidence="6">
    <location>
        <begin position="66"/>
        <end position="86"/>
    </location>
</feature>
<comment type="subcellular location">
    <subcellularLocation>
        <location evidence="1">Membrane</location>
        <topology evidence="1">Multi-pass membrane protein</topology>
    </subcellularLocation>
</comment>
<feature type="transmembrane region" description="Helical" evidence="6">
    <location>
        <begin position="228"/>
        <end position="247"/>
    </location>
</feature>
<dbReference type="VEuPathDB" id="FungiDB:TREMEDRAFT_74590"/>
<comment type="caution">
    <text evidence="7">The sequence shown here is derived from an EMBL/GenBank/DDBJ whole genome shotgun (WGS) entry which is preliminary data.</text>
</comment>
<evidence type="ECO:0000256" key="5">
    <source>
        <dbReference type="ARBA" id="ARBA00023136"/>
    </source>
</evidence>
<feature type="transmembrane region" description="Helical" evidence="6">
    <location>
        <begin position="106"/>
        <end position="133"/>
    </location>
</feature>
<gene>
    <name evidence="7" type="ORF">M231_07755</name>
</gene>
<dbReference type="Gene3D" id="1.10.4160.10">
    <property type="entry name" value="Hydantoin permease"/>
    <property type="match status" value="1"/>
</dbReference>
<evidence type="ECO:0000256" key="3">
    <source>
        <dbReference type="ARBA" id="ARBA00022692"/>
    </source>
</evidence>
<feature type="transmembrane region" description="Helical" evidence="6">
    <location>
        <begin position="196"/>
        <end position="216"/>
    </location>
</feature>
<evidence type="ECO:0000313" key="8">
    <source>
        <dbReference type="Proteomes" id="UP000289152"/>
    </source>
</evidence>
<keyword evidence="8" id="KW-1185">Reference proteome</keyword>
<dbReference type="PANTHER" id="PTHR30618:SF0">
    <property type="entry name" value="PURINE-URACIL PERMEASE NCS1"/>
    <property type="match status" value="1"/>
</dbReference>
<reference evidence="7 8" key="1">
    <citation type="submission" date="2016-06" db="EMBL/GenBank/DDBJ databases">
        <title>Evolution of pathogenesis and genome organization in the Tremellales.</title>
        <authorList>
            <person name="Cuomo C."/>
            <person name="Litvintseva A."/>
            <person name="Heitman J."/>
            <person name="Chen Y."/>
            <person name="Sun S."/>
            <person name="Springer D."/>
            <person name="Dromer F."/>
            <person name="Young S."/>
            <person name="Zeng Q."/>
            <person name="Chapman S."/>
            <person name="Gujja S."/>
            <person name="Saif S."/>
            <person name="Birren B."/>
        </authorList>
    </citation>
    <scope>NUCLEOTIDE SEQUENCE [LARGE SCALE GENOMIC DNA]</scope>
    <source>
        <strain evidence="7 8">ATCC 28783</strain>
    </source>
</reference>
<proteinExistence type="inferred from homology"/>
<evidence type="ECO:0000256" key="2">
    <source>
        <dbReference type="ARBA" id="ARBA00008974"/>
    </source>
</evidence>
<evidence type="ECO:0008006" key="9">
    <source>
        <dbReference type="Google" id="ProtNLM"/>
    </source>
</evidence>
<dbReference type="InterPro" id="IPR045225">
    <property type="entry name" value="Uracil/uridine/allantoin_perm"/>
</dbReference>
<feature type="transmembrane region" description="Helical" evidence="6">
    <location>
        <begin position="307"/>
        <end position="331"/>
    </location>
</feature>
<accession>A0A4Q1BFE9</accession>